<comment type="caution">
    <text evidence="1">The sequence shown here is derived from an EMBL/GenBank/DDBJ whole genome shotgun (WGS) entry which is preliminary data.</text>
</comment>
<dbReference type="EMBL" id="JACMSE010000002">
    <property type="protein sequence ID" value="MBC2888741.1"/>
    <property type="molecule type" value="Genomic_DNA"/>
</dbReference>
<dbReference type="Proteomes" id="UP000587396">
    <property type="component" value="Unassembled WGS sequence"/>
</dbReference>
<accession>A0A842JE24</accession>
<dbReference type="AlphaFoldDB" id="A0A842JE24"/>
<sequence length="80" mass="9616">MNAAYKYVIDQGELPKAYPSLEEVAARRRTLTPEQKRKLKERAEEMTLRAPDSWEGKTFDQLREEAMRERYPEYYDEERG</sequence>
<reference evidence="1 2" key="1">
    <citation type="submission" date="2020-08" db="EMBL/GenBank/DDBJ databases">
        <authorList>
            <person name="Liu C."/>
            <person name="Sun Q."/>
        </authorList>
    </citation>
    <scope>NUCLEOTIDE SEQUENCE [LARGE SCALE GENOMIC DNA]</scope>
    <source>
        <strain evidence="1 2">N22</strain>
    </source>
</reference>
<keyword evidence="2" id="KW-1185">Reference proteome</keyword>
<organism evidence="1 2">
    <name type="scientific">Gordonibacter massiliensis</name>
    <name type="common">ex Traore et al. 2017</name>
    <dbReference type="NCBI Taxonomy" id="1841863"/>
    <lineage>
        <taxon>Bacteria</taxon>
        <taxon>Bacillati</taxon>
        <taxon>Actinomycetota</taxon>
        <taxon>Coriobacteriia</taxon>
        <taxon>Eggerthellales</taxon>
        <taxon>Eggerthellaceae</taxon>
        <taxon>Gordonibacter</taxon>
    </lineage>
</organism>
<proteinExistence type="predicted"/>
<name>A0A842JE24_9ACTN</name>
<protein>
    <submittedName>
        <fullName evidence="1">Uncharacterized protein</fullName>
    </submittedName>
</protein>
<evidence type="ECO:0000313" key="2">
    <source>
        <dbReference type="Proteomes" id="UP000587396"/>
    </source>
</evidence>
<gene>
    <name evidence="1" type="ORF">H7313_05175</name>
</gene>
<evidence type="ECO:0000313" key="1">
    <source>
        <dbReference type="EMBL" id="MBC2888741.1"/>
    </source>
</evidence>